<evidence type="ECO:0000313" key="2">
    <source>
        <dbReference type="EMBL" id="GAF90076.1"/>
    </source>
</evidence>
<name>X0TSA1_9ZZZZ</name>
<dbReference type="AlphaFoldDB" id="X0TSA1"/>
<reference evidence="2" key="1">
    <citation type="journal article" date="2014" name="Front. Microbiol.">
        <title>High frequency of phylogenetically diverse reductive dehalogenase-homologous genes in deep subseafloor sedimentary metagenomes.</title>
        <authorList>
            <person name="Kawai M."/>
            <person name="Futagami T."/>
            <person name="Toyoda A."/>
            <person name="Takaki Y."/>
            <person name="Nishi S."/>
            <person name="Hori S."/>
            <person name="Arai W."/>
            <person name="Tsubouchi T."/>
            <person name="Morono Y."/>
            <person name="Uchiyama I."/>
            <person name="Ito T."/>
            <person name="Fujiyama A."/>
            <person name="Inagaki F."/>
            <person name="Takami H."/>
        </authorList>
    </citation>
    <scope>NUCLEOTIDE SEQUENCE</scope>
    <source>
        <strain evidence="2">Expedition CK06-06</strain>
    </source>
</reference>
<dbReference type="EMBL" id="BARS01016726">
    <property type="protein sequence ID" value="GAF90076.1"/>
    <property type="molecule type" value="Genomic_DNA"/>
</dbReference>
<organism evidence="2">
    <name type="scientific">marine sediment metagenome</name>
    <dbReference type="NCBI Taxonomy" id="412755"/>
    <lineage>
        <taxon>unclassified sequences</taxon>
        <taxon>metagenomes</taxon>
        <taxon>ecological metagenomes</taxon>
    </lineage>
</organism>
<protein>
    <recommendedName>
        <fullName evidence="1">Glycosyltransferase subfamily 4-like N-terminal domain-containing protein</fullName>
    </recommendedName>
</protein>
<evidence type="ECO:0000259" key="1">
    <source>
        <dbReference type="Pfam" id="PF13439"/>
    </source>
</evidence>
<comment type="caution">
    <text evidence="2">The sequence shown here is derived from an EMBL/GenBank/DDBJ whole genome shotgun (WGS) entry which is preliminary data.</text>
</comment>
<dbReference type="SUPFAM" id="SSF53756">
    <property type="entry name" value="UDP-Glycosyltransferase/glycogen phosphorylase"/>
    <property type="match status" value="1"/>
</dbReference>
<dbReference type="Pfam" id="PF13439">
    <property type="entry name" value="Glyco_transf_4"/>
    <property type="match status" value="1"/>
</dbReference>
<gene>
    <name evidence="2" type="ORF">S01H1_27466</name>
</gene>
<accession>X0TSA1</accession>
<feature type="domain" description="Glycosyltransferase subfamily 4-like N-terminal" evidence="1">
    <location>
        <begin position="14"/>
        <end position="142"/>
    </location>
</feature>
<dbReference type="InterPro" id="IPR028098">
    <property type="entry name" value="Glyco_trans_4-like_N"/>
</dbReference>
<dbReference type="Gene3D" id="3.40.50.2000">
    <property type="entry name" value="Glycogen Phosphorylase B"/>
    <property type="match status" value="1"/>
</dbReference>
<sequence length="143" mass="15987">MPRGYYHQNIDGIEVYRYPSFHVPRLVSDGQKLPLNPGILWHIAREKFDVLHVHGMTPGTTDLSVLVGKARQKPVVLTYHYDVVASKGFISMLKPIFQRYARNVINKADIVTILSSTYGRTSPVLSCIDRGKIVAIPGGVDLN</sequence>
<proteinExistence type="predicted"/>
<feature type="non-terminal residue" evidence="2">
    <location>
        <position position="143"/>
    </location>
</feature>